<sequence>MPSTTPALSLPSAGAPFEAIALERRDLRDDDILIDIAYAGICHSDIHTGRDEWGAAHYPLTPGHEIAGTVAAVGSAVTRHQVGDRVGVGCLVDSCGECESCKDAQEMFCTKPAVGTYNAQGYDGEWTAGGYARQVVVSERFVVRIPEALGLDEAAPLLCAGITTYSPLKRWGAGPGRTVAVVGVGGLGHMGVKIAAAMGAEVTSMSRSDAKKDEAAAMGATHHIATGDAAAMKAARRSFDLILNTVSADLAMDDYLRLLKPNGVLCNVGLPVEPLSVTPFGLIGGNKVLTGSNIGGIAETQEMLDFCAEHALGATIETIDASDPAAVDAAWDRVVAGDVRYRCVIDTATIPG</sequence>
<comment type="cofactor">
    <cofactor evidence="1 7">
        <name>Zn(2+)</name>
        <dbReference type="ChEBI" id="CHEBI:29105"/>
    </cofactor>
</comment>
<evidence type="ECO:0000313" key="9">
    <source>
        <dbReference type="EMBL" id="GAA1746510.1"/>
    </source>
</evidence>
<accession>A0ABP4W3K2</accession>
<dbReference type="RefSeq" id="WP_344061308.1">
    <property type="nucleotide sequence ID" value="NZ_BAAAPN010000011.1"/>
</dbReference>
<keyword evidence="2 7" id="KW-0479">Metal-binding</keyword>
<evidence type="ECO:0000256" key="4">
    <source>
        <dbReference type="ARBA" id="ARBA00023002"/>
    </source>
</evidence>
<dbReference type="InterPro" id="IPR013149">
    <property type="entry name" value="ADH-like_C"/>
</dbReference>
<dbReference type="EMBL" id="BAAAPN010000011">
    <property type="protein sequence ID" value="GAA1746510.1"/>
    <property type="molecule type" value="Genomic_DNA"/>
</dbReference>
<dbReference type="SUPFAM" id="SSF50129">
    <property type="entry name" value="GroES-like"/>
    <property type="match status" value="1"/>
</dbReference>
<dbReference type="Pfam" id="PF00107">
    <property type="entry name" value="ADH_zinc_N"/>
    <property type="match status" value="1"/>
</dbReference>
<evidence type="ECO:0000259" key="8">
    <source>
        <dbReference type="SMART" id="SM00829"/>
    </source>
</evidence>
<evidence type="ECO:0000256" key="3">
    <source>
        <dbReference type="ARBA" id="ARBA00022833"/>
    </source>
</evidence>
<dbReference type="InterPro" id="IPR002328">
    <property type="entry name" value="ADH_Zn_CS"/>
</dbReference>
<dbReference type="InterPro" id="IPR047109">
    <property type="entry name" value="CAD-like"/>
</dbReference>
<dbReference type="Pfam" id="PF08240">
    <property type="entry name" value="ADH_N"/>
    <property type="match status" value="1"/>
</dbReference>
<name>A0ABP4W3K2_9MICO</name>
<keyword evidence="10" id="KW-1185">Reference proteome</keyword>
<evidence type="ECO:0000256" key="1">
    <source>
        <dbReference type="ARBA" id="ARBA00001947"/>
    </source>
</evidence>
<dbReference type="Gene3D" id="3.90.180.10">
    <property type="entry name" value="Medium-chain alcohol dehydrogenases, catalytic domain"/>
    <property type="match status" value="1"/>
</dbReference>
<gene>
    <name evidence="9" type="ORF">GCM10009810_03790</name>
</gene>
<organism evidence="9 10">
    <name type="scientific">Nostocoides vanveenii</name>
    <dbReference type="NCBI Taxonomy" id="330835"/>
    <lineage>
        <taxon>Bacteria</taxon>
        <taxon>Bacillati</taxon>
        <taxon>Actinomycetota</taxon>
        <taxon>Actinomycetes</taxon>
        <taxon>Micrococcales</taxon>
        <taxon>Intrasporangiaceae</taxon>
        <taxon>Nostocoides</taxon>
    </lineage>
</organism>
<dbReference type="InterPro" id="IPR013154">
    <property type="entry name" value="ADH-like_N"/>
</dbReference>
<dbReference type="CDD" id="cd05283">
    <property type="entry name" value="CAD1"/>
    <property type="match status" value="1"/>
</dbReference>
<dbReference type="InterPro" id="IPR020843">
    <property type="entry name" value="ER"/>
</dbReference>
<dbReference type="SMART" id="SM00829">
    <property type="entry name" value="PKS_ER"/>
    <property type="match status" value="1"/>
</dbReference>
<keyword evidence="3 7" id="KW-0862">Zinc</keyword>
<evidence type="ECO:0000256" key="6">
    <source>
        <dbReference type="ARBA" id="ARBA00048262"/>
    </source>
</evidence>
<comment type="caution">
    <text evidence="9">The sequence shown here is derived from an EMBL/GenBank/DDBJ whole genome shotgun (WGS) entry which is preliminary data.</text>
</comment>
<dbReference type="PROSITE" id="PS00059">
    <property type="entry name" value="ADH_ZINC"/>
    <property type="match status" value="1"/>
</dbReference>
<reference evidence="10" key="1">
    <citation type="journal article" date="2019" name="Int. J. Syst. Evol. Microbiol.">
        <title>The Global Catalogue of Microorganisms (GCM) 10K type strain sequencing project: providing services to taxonomists for standard genome sequencing and annotation.</title>
        <authorList>
            <consortium name="The Broad Institute Genomics Platform"/>
            <consortium name="The Broad Institute Genome Sequencing Center for Infectious Disease"/>
            <person name="Wu L."/>
            <person name="Ma J."/>
        </authorList>
    </citation>
    <scope>NUCLEOTIDE SEQUENCE [LARGE SCALE GENOMIC DNA]</scope>
    <source>
        <strain evidence="10">JCM 15591</strain>
    </source>
</reference>
<dbReference type="SUPFAM" id="SSF51735">
    <property type="entry name" value="NAD(P)-binding Rossmann-fold domains"/>
    <property type="match status" value="1"/>
</dbReference>
<proteinExistence type="inferred from homology"/>
<keyword evidence="4" id="KW-0560">Oxidoreductase</keyword>
<comment type="catalytic activity">
    <reaction evidence="6">
        <text>a primary alcohol + NADP(+) = an aldehyde + NADPH + H(+)</text>
        <dbReference type="Rhea" id="RHEA:15937"/>
        <dbReference type="ChEBI" id="CHEBI:15378"/>
        <dbReference type="ChEBI" id="CHEBI:15734"/>
        <dbReference type="ChEBI" id="CHEBI:17478"/>
        <dbReference type="ChEBI" id="CHEBI:57783"/>
        <dbReference type="ChEBI" id="CHEBI:58349"/>
        <dbReference type="EC" id="1.1.1.2"/>
    </reaction>
</comment>
<evidence type="ECO:0000256" key="5">
    <source>
        <dbReference type="ARBA" id="ARBA00024074"/>
    </source>
</evidence>
<evidence type="ECO:0000256" key="2">
    <source>
        <dbReference type="ARBA" id="ARBA00022723"/>
    </source>
</evidence>
<comment type="similarity">
    <text evidence="7">Belongs to the zinc-containing alcohol dehydrogenase family.</text>
</comment>
<dbReference type="Proteomes" id="UP001501475">
    <property type="component" value="Unassembled WGS sequence"/>
</dbReference>
<dbReference type="EC" id="1.1.1.2" evidence="5"/>
<dbReference type="InterPro" id="IPR011032">
    <property type="entry name" value="GroES-like_sf"/>
</dbReference>
<evidence type="ECO:0000313" key="10">
    <source>
        <dbReference type="Proteomes" id="UP001501475"/>
    </source>
</evidence>
<evidence type="ECO:0000256" key="7">
    <source>
        <dbReference type="RuleBase" id="RU361277"/>
    </source>
</evidence>
<dbReference type="PANTHER" id="PTHR42683">
    <property type="entry name" value="ALDEHYDE REDUCTASE"/>
    <property type="match status" value="1"/>
</dbReference>
<feature type="domain" description="Enoyl reductase (ER)" evidence="8">
    <location>
        <begin position="15"/>
        <end position="345"/>
    </location>
</feature>
<dbReference type="InterPro" id="IPR036291">
    <property type="entry name" value="NAD(P)-bd_dom_sf"/>
</dbReference>
<protein>
    <recommendedName>
        <fullName evidence="5">alcohol dehydrogenase (NADP(+))</fullName>
        <ecNumber evidence="5">1.1.1.2</ecNumber>
    </recommendedName>
</protein>
<dbReference type="Gene3D" id="3.40.50.720">
    <property type="entry name" value="NAD(P)-binding Rossmann-like Domain"/>
    <property type="match status" value="1"/>
</dbReference>